<comment type="similarity">
    <text evidence="1">Belongs to the DinB family.</text>
</comment>
<proteinExistence type="inferred from homology"/>
<keyword evidence="3" id="KW-0732">Signal</keyword>
<organism evidence="4 5">
    <name type="scientific">Belliella calami</name>
    <dbReference type="NCBI Taxonomy" id="2923436"/>
    <lineage>
        <taxon>Bacteria</taxon>
        <taxon>Pseudomonadati</taxon>
        <taxon>Bacteroidota</taxon>
        <taxon>Cytophagia</taxon>
        <taxon>Cytophagales</taxon>
        <taxon>Cyclobacteriaceae</taxon>
        <taxon>Belliella</taxon>
    </lineage>
</organism>
<dbReference type="RefSeq" id="WP_241275309.1">
    <property type="nucleotide sequence ID" value="NZ_JAKZGS010000010.1"/>
</dbReference>
<evidence type="ECO:0000313" key="4">
    <source>
        <dbReference type="EMBL" id="MCH7398807.1"/>
    </source>
</evidence>
<keyword evidence="5" id="KW-1185">Reference proteome</keyword>
<feature type="signal peptide" evidence="3">
    <location>
        <begin position="1"/>
        <end position="26"/>
    </location>
</feature>
<dbReference type="InterPro" id="IPR007837">
    <property type="entry name" value="DinB"/>
</dbReference>
<reference evidence="4" key="1">
    <citation type="submission" date="2022-03" db="EMBL/GenBank/DDBJ databases">
        <title>De novo assembled genomes of Belliella spp. (Cyclobacteriaceae) strains.</title>
        <authorList>
            <person name="Szabo A."/>
            <person name="Korponai K."/>
            <person name="Felfoldi T."/>
        </authorList>
    </citation>
    <scope>NUCLEOTIDE SEQUENCE</scope>
    <source>
        <strain evidence="4">DSM 107340</strain>
    </source>
</reference>
<dbReference type="Proteomes" id="UP001165488">
    <property type="component" value="Unassembled WGS sequence"/>
</dbReference>
<dbReference type="InterPro" id="IPR034660">
    <property type="entry name" value="DinB/YfiT-like"/>
</dbReference>
<evidence type="ECO:0000313" key="5">
    <source>
        <dbReference type="Proteomes" id="UP001165488"/>
    </source>
</evidence>
<protein>
    <submittedName>
        <fullName evidence="4">DinB family protein</fullName>
    </submittedName>
</protein>
<keyword evidence="2" id="KW-0479">Metal-binding</keyword>
<accession>A0ABS9UQA0</accession>
<name>A0ABS9UQA0_9BACT</name>
<evidence type="ECO:0000256" key="3">
    <source>
        <dbReference type="SAM" id="SignalP"/>
    </source>
</evidence>
<dbReference type="SUPFAM" id="SSF109854">
    <property type="entry name" value="DinB/YfiT-like putative metalloenzymes"/>
    <property type="match status" value="1"/>
</dbReference>
<comment type="caution">
    <text evidence="4">The sequence shown here is derived from an EMBL/GenBank/DDBJ whole genome shotgun (WGS) entry which is preliminary data.</text>
</comment>
<feature type="chain" id="PRO_5045445558" evidence="3">
    <location>
        <begin position="27"/>
        <end position="176"/>
    </location>
</feature>
<dbReference type="EMBL" id="JAKZGS010000010">
    <property type="protein sequence ID" value="MCH7398807.1"/>
    <property type="molecule type" value="Genomic_DNA"/>
</dbReference>
<dbReference type="Pfam" id="PF05163">
    <property type="entry name" value="DinB"/>
    <property type="match status" value="1"/>
</dbReference>
<dbReference type="Gene3D" id="1.20.120.450">
    <property type="entry name" value="dinb family like domain"/>
    <property type="match status" value="1"/>
</dbReference>
<evidence type="ECO:0000256" key="2">
    <source>
        <dbReference type="ARBA" id="ARBA00022723"/>
    </source>
</evidence>
<evidence type="ECO:0000256" key="1">
    <source>
        <dbReference type="ARBA" id="ARBA00008635"/>
    </source>
</evidence>
<gene>
    <name evidence="4" type="ORF">MM236_12455</name>
</gene>
<sequence length="176" mass="19403">MKTSKTIFQSAFIVMLLLIGHTVATAQTTMEEFMMKWENGKKLTLAVVEAMPDDLQNYKPHETAMSFNEQVTHLSSAIVGIGGGFLMGEDSGIDLEKKPSTKAELKALVEACYDYGKATFSKLTEAQLAEKIDIFGYTASRRQVLGLIDDHCTHHRGAAISYIRANGIEPPRFTAL</sequence>